<evidence type="ECO:0000256" key="5">
    <source>
        <dbReference type="ARBA" id="ARBA00023136"/>
    </source>
</evidence>
<gene>
    <name evidence="9" type="ORF">D5366_08345</name>
</gene>
<evidence type="ECO:0000313" key="10">
    <source>
        <dbReference type="Proteomes" id="UP000317214"/>
    </source>
</evidence>
<dbReference type="AlphaFoldDB" id="A0A4Y6V989"/>
<dbReference type="GO" id="GO:0005886">
    <property type="term" value="C:plasma membrane"/>
    <property type="evidence" value="ECO:0007669"/>
    <property type="project" value="UniProtKB-SubCell"/>
</dbReference>
<feature type="domain" description="Integral membrane bound transporter" evidence="8">
    <location>
        <begin position="312"/>
        <end position="442"/>
    </location>
</feature>
<dbReference type="EMBL" id="CP032485">
    <property type="protein sequence ID" value="QDH25220.1"/>
    <property type="molecule type" value="Genomic_DNA"/>
</dbReference>
<dbReference type="PANTHER" id="PTHR30509:SF9">
    <property type="entry name" value="MULTIDRUG RESISTANCE PROTEIN MDTO"/>
    <property type="match status" value="1"/>
</dbReference>
<name>A0A4Y6V989_9PROT</name>
<proteinExistence type="inferred from homology"/>
<dbReference type="Proteomes" id="UP000317214">
    <property type="component" value="Chromosome"/>
</dbReference>
<evidence type="ECO:0000256" key="2">
    <source>
        <dbReference type="ARBA" id="ARBA00022475"/>
    </source>
</evidence>
<feature type="transmembrane region" description="Helical" evidence="7">
    <location>
        <begin position="12"/>
        <end position="43"/>
    </location>
</feature>
<dbReference type="PANTHER" id="PTHR30509">
    <property type="entry name" value="P-HYDROXYBENZOIC ACID EFFLUX PUMP SUBUNIT-RELATED"/>
    <property type="match status" value="1"/>
</dbReference>
<evidence type="ECO:0000313" key="9">
    <source>
        <dbReference type="EMBL" id="QDH25220.1"/>
    </source>
</evidence>
<feature type="transmembrane region" description="Helical" evidence="7">
    <location>
        <begin position="322"/>
        <end position="340"/>
    </location>
</feature>
<feature type="transmembrane region" description="Helical" evidence="7">
    <location>
        <begin position="374"/>
        <end position="391"/>
    </location>
</feature>
<evidence type="ECO:0000256" key="3">
    <source>
        <dbReference type="ARBA" id="ARBA00022692"/>
    </source>
</evidence>
<keyword evidence="4 7" id="KW-1133">Transmembrane helix</keyword>
<evidence type="ECO:0000256" key="4">
    <source>
        <dbReference type="ARBA" id="ARBA00022989"/>
    </source>
</evidence>
<evidence type="ECO:0000259" key="8">
    <source>
        <dbReference type="Pfam" id="PF13515"/>
    </source>
</evidence>
<comment type="similarity">
    <text evidence="6">Belongs to the YccS/YhfK family.</text>
</comment>
<dbReference type="KEGG" id="ntn:D5366_08345"/>
<evidence type="ECO:0000256" key="7">
    <source>
        <dbReference type="SAM" id="Phobius"/>
    </source>
</evidence>
<dbReference type="Pfam" id="PF13515">
    <property type="entry name" value="FUSC_2"/>
    <property type="match status" value="1"/>
</dbReference>
<evidence type="ECO:0000256" key="1">
    <source>
        <dbReference type="ARBA" id="ARBA00004651"/>
    </source>
</evidence>
<evidence type="ECO:0000256" key="6">
    <source>
        <dbReference type="ARBA" id="ARBA00043993"/>
    </source>
</evidence>
<reference evidence="9 10" key="1">
    <citation type="submission" date="2018-09" db="EMBL/GenBank/DDBJ databases">
        <title>The complete genome sequence of Neokomagataea tanensis NBRC 106556(T).</title>
        <authorList>
            <person name="Chua K.-O."/>
            <person name="See-Too W.-S."/>
            <person name="Hong K.-W."/>
            <person name="Yin W.-F."/>
            <person name="Chan K.-G."/>
        </authorList>
    </citation>
    <scope>NUCLEOTIDE SEQUENCE [LARGE SCALE GENOMIC DNA]</scope>
    <source>
        <strain evidence="10">AH13 \ NBRC 106556</strain>
    </source>
</reference>
<dbReference type="InterPro" id="IPR049453">
    <property type="entry name" value="Memb_transporter_dom"/>
</dbReference>
<organism evidence="9 10">
    <name type="scientific">Neokomagataea tanensis</name>
    <dbReference type="NCBI Taxonomy" id="661191"/>
    <lineage>
        <taxon>Bacteria</taxon>
        <taxon>Pseudomonadati</taxon>
        <taxon>Pseudomonadota</taxon>
        <taxon>Alphaproteobacteria</taxon>
        <taxon>Acetobacterales</taxon>
        <taxon>Acetobacteraceae</taxon>
        <taxon>Neokomagataea</taxon>
    </lineage>
</organism>
<feature type="transmembrane region" description="Helical" evidence="7">
    <location>
        <begin position="347"/>
        <end position="368"/>
    </location>
</feature>
<sequence length="637" mass="69163">MFSLSEPGLRLPFMLLLTLGAGFLAQAMVLGPFVNILLFWIVYMMLNADTLENVGYGISAFVGNTTESSVPDAVFLPPEEAFVHILLWTGAVFVIALFAMIAANRLAGHDPLIMLRNGLIARLRAVAGLCAQECYAEAPEAQKVQNLAKQGTVELRRYHDLASQLHPELPRHRAGLAMIRSMTRLVMIAAAWTRLEGDGGTGLLKAVGKVAESCADVLQKRPGAYAALEMSDVDLQNYAAAMRGDPARHPLGVELARTLTVIRALLLKPDAARHGFVADVTAQAKGWFKPDAFRNPAYVQAAIKLALAVCICYGITRFTQWSGISTCVVTCFLVSLGTVGDSVHKMTLRLVGALIGAAAGIGTILWLMPYLTDLTDLILVVLPVTLLAGWIKSGSERIAYAGVQTSMAYFLTVLQGYGPTLDMATGRDRVVGIILGNVVVYVIATTLWPVSVASVGRKHVVSALQVLGDLVVYRRHDRHVLVEAGQERLRESFGRAIAAVRSSVINEPLEAAHVNTRRRSRKVDARVVTEIQMLAIPVAIISDAAEEPSEAVFAHSSALKRWLEHFGQWITHGRDGRALIEALPTPPDLPLDPERGFWFGVLDERIRAILDELLPAEVLREEEHRVAPSVDAGASHA</sequence>
<protein>
    <recommendedName>
        <fullName evidence="8">Integral membrane bound transporter domain-containing protein</fullName>
    </recommendedName>
</protein>
<keyword evidence="2" id="KW-1003">Cell membrane</keyword>
<feature type="transmembrane region" description="Helical" evidence="7">
    <location>
        <begin position="398"/>
        <end position="418"/>
    </location>
</feature>
<dbReference type="OrthoDB" id="105720at2"/>
<feature type="transmembrane region" description="Helical" evidence="7">
    <location>
        <begin position="85"/>
        <end position="107"/>
    </location>
</feature>
<keyword evidence="3 7" id="KW-0812">Transmembrane</keyword>
<keyword evidence="10" id="KW-1185">Reference proteome</keyword>
<accession>A0A4Y6V989</accession>
<feature type="transmembrane region" description="Helical" evidence="7">
    <location>
        <begin position="430"/>
        <end position="450"/>
    </location>
</feature>
<comment type="subcellular location">
    <subcellularLocation>
        <location evidence="1">Cell membrane</location>
        <topology evidence="1">Multi-pass membrane protein</topology>
    </subcellularLocation>
</comment>
<keyword evidence="5 7" id="KW-0472">Membrane</keyword>